<evidence type="ECO:0000256" key="1">
    <source>
        <dbReference type="ARBA" id="ARBA00007209"/>
    </source>
</evidence>
<keyword evidence="4" id="KW-0969">Cilium</keyword>
<gene>
    <name evidence="6" type="ORF">X975_13799</name>
</gene>
<comment type="similarity">
    <text evidence="1 4">Belongs to the tektin family.</text>
</comment>
<dbReference type="PANTHER" id="PTHR19960:SF12">
    <property type="entry name" value="TEKTIN-4"/>
    <property type="match status" value="1"/>
</dbReference>
<proteinExistence type="inferred from homology"/>
<dbReference type="GO" id="GO:0005930">
    <property type="term" value="C:axoneme"/>
    <property type="evidence" value="ECO:0007669"/>
    <property type="project" value="UniProtKB-SubCell"/>
</dbReference>
<dbReference type="OMA" id="NIDTICA"/>
<keyword evidence="4" id="KW-0282">Flagellum</keyword>
<dbReference type="GO" id="GO:0060271">
    <property type="term" value="P:cilium assembly"/>
    <property type="evidence" value="ECO:0007669"/>
    <property type="project" value="UniProtKB-UniRule"/>
</dbReference>
<dbReference type="GO" id="GO:0015630">
    <property type="term" value="C:microtubule cytoskeleton"/>
    <property type="evidence" value="ECO:0007669"/>
    <property type="project" value="UniProtKB-UniRule"/>
</dbReference>
<dbReference type="PRINTS" id="PR00511">
    <property type="entry name" value="TEKTIN"/>
</dbReference>
<dbReference type="InterPro" id="IPR048256">
    <property type="entry name" value="Tektin-like"/>
</dbReference>
<keyword evidence="3 5" id="KW-0175">Coiled coil</keyword>
<dbReference type="GO" id="GO:0060294">
    <property type="term" value="P:cilium movement involved in cell motility"/>
    <property type="evidence" value="ECO:0007669"/>
    <property type="project" value="UniProtKB-UniRule"/>
</dbReference>
<dbReference type="AlphaFoldDB" id="A0A087V072"/>
<dbReference type="PANTHER" id="PTHR19960">
    <property type="entry name" value="TEKTIN"/>
    <property type="match status" value="1"/>
</dbReference>
<dbReference type="OrthoDB" id="5788000at2759"/>
<evidence type="ECO:0000313" key="6">
    <source>
        <dbReference type="EMBL" id="KFM83011.1"/>
    </source>
</evidence>
<dbReference type="GO" id="GO:0005634">
    <property type="term" value="C:nucleus"/>
    <property type="evidence" value="ECO:0007669"/>
    <property type="project" value="TreeGrafter"/>
</dbReference>
<dbReference type="EMBL" id="KK122572">
    <property type="protein sequence ID" value="KFM83011.1"/>
    <property type="molecule type" value="Genomic_DNA"/>
</dbReference>
<evidence type="ECO:0000313" key="7">
    <source>
        <dbReference type="Proteomes" id="UP000054359"/>
    </source>
</evidence>
<dbReference type="Pfam" id="PF03148">
    <property type="entry name" value="Tektin"/>
    <property type="match status" value="1"/>
</dbReference>
<dbReference type="STRING" id="407821.A0A087V072"/>
<evidence type="ECO:0000256" key="4">
    <source>
        <dbReference type="RuleBase" id="RU367040"/>
    </source>
</evidence>
<feature type="coiled-coil region" evidence="5">
    <location>
        <begin position="72"/>
        <end position="113"/>
    </location>
</feature>
<dbReference type="Proteomes" id="UP000054359">
    <property type="component" value="Unassembled WGS sequence"/>
</dbReference>
<reference evidence="6 7" key="1">
    <citation type="submission" date="2013-11" db="EMBL/GenBank/DDBJ databases">
        <title>Genome sequencing of Stegodyphus mimosarum.</title>
        <authorList>
            <person name="Bechsgaard J."/>
        </authorList>
    </citation>
    <scope>NUCLEOTIDE SEQUENCE [LARGE SCALE GENOMIC DNA]</scope>
</reference>
<evidence type="ECO:0000256" key="5">
    <source>
        <dbReference type="SAM" id="Coils"/>
    </source>
</evidence>
<keyword evidence="7" id="KW-1185">Reference proteome</keyword>
<feature type="non-terminal residue" evidence="6">
    <location>
        <position position="405"/>
    </location>
</feature>
<sequence>MNTSTPQIFSIDEWYRNNQRRFNQSDVSRAEWFRICQQSKQLAKEKQILTETVQDAVTKKIADRAKEIYDCQKDLEKTIEELTTEIKKLMLEKKRLENAINEVQLSLIVAQESLDLRDQRISSDLVHDRLQDELHREIEIIHTYQDLTKMIVGELENQIRRDQQAKIELERDWSDKWEAYNIDTICAHMQNTSTEQIAFYTGPQKIPNKWSTPQEWIEFTRHRLFNARNEIRMTSILRDKINTHLQNGYQDLRCQADLVESVLAQRINEISDSLYRLKKHLQLVIADIAEAEKTITFLKTQILEKEAPLKKVQTRLHMRNERPNVELCEDKAHTGLIIECRELAATIQALQEQLARAEASLSNLQETRRDLEREIAVKENTLMVDKNRVQPLRKKFPARHKLLGY</sequence>
<dbReference type="InterPro" id="IPR000435">
    <property type="entry name" value="Tektins"/>
</dbReference>
<evidence type="ECO:0000256" key="3">
    <source>
        <dbReference type="ARBA" id="ARBA00023054"/>
    </source>
</evidence>
<feature type="coiled-coil region" evidence="5">
    <location>
        <begin position="340"/>
        <end position="381"/>
    </location>
</feature>
<comment type="subcellular location">
    <subcellularLocation>
        <location evidence="4">Cytoplasm</location>
        <location evidence="4">Cytoskeleton</location>
        <location evidence="4">Cilium axoneme</location>
    </subcellularLocation>
</comment>
<organism evidence="6 7">
    <name type="scientific">Stegodyphus mimosarum</name>
    <name type="common">African social velvet spider</name>
    <dbReference type="NCBI Taxonomy" id="407821"/>
    <lineage>
        <taxon>Eukaryota</taxon>
        <taxon>Metazoa</taxon>
        <taxon>Ecdysozoa</taxon>
        <taxon>Arthropoda</taxon>
        <taxon>Chelicerata</taxon>
        <taxon>Arachnida</taxon>
        <taxon>Araneae</taxon>
        <taxon>Araneomorphae</taxon>
        <taxon>Entelegynae</taxon>
        <taxon>Eresoidea</taxon>
        <taxon>Eresidae</taxon>
        <taxon>Stegodyphus</taxon>
    </lineage>
</organism>
<keyword evidence="4" id="KW-0966">Cell projection</keyword>
<keyword evidence="2" id="KW-0963">Cytoplasm</keyword>
<evidence type="ECO:0000256" key="2">
    <source>
        <dbReference type="ARBA" id="ARBA00022490"/>
    </source>
</evidence>
<accession>A0A087V072</accession>
<protein>
    <recommendedName>
        <fullName evidence="4">Tektin</fullName>
    </recommendedName>
</protein>
<name>A0A087V072_STEMI</name>